<evidence type="ECO:0000313" key="9">
    <source>
        <dbReference type="Proteomes" id="UP001612741"/>
    </source>
</evidence>
<dbReference type="SFLD" id="SFLDF00009">
    <property type="entry name" value="o-succinylbenzoate_synthase"/>
    <property type="match status" value="1"/>
</dbReference>
<dbReference type="InterPro" id="IPR036849">
    <property type="entry name" value="Enolase-like_C_sf"/>
</dbReference>
<evidence type="ECO:0000256" key="5">
    <source>
        <dbReference type="ARBA" id="ARBA00029491"/>
    </source>
</evidence>
<evidence type="ECO:0000256" key="4">
    <source>
        <dbReference type="ARBA" id="ARBA00023239"/>
    </source>
</evidence>
<keyword evidence="3" id="KW-0460">Magnesium</keyword>
<dbReference type="InterPro" id="IPR029065">
    <property type="entry name" value="Enolase_C-like"/>
</dbReference>
<dbReference type="Pfam" id="PF02746">
    <property type="entry name" value="MR_MLE_N"/>
    <property type="match status" value="1"/>
</dbReference>
<feature type="domain" description="Mandelate racemase/muconate lactonizing enzyme C-terminal" evidence="7">
    <location>
        <begin position="140"/>
        <end position="233"/>
    </location>
</feature>
<accession>A0ABW7YS56</accession>
<dbReference type="SFLD" id="SFLDS00001">
    <property type="entry name" value="Enolase"/>
    <property type="match status" value="1"/>
</dbReference>
<comment type="cofactor">
    <cofactor evidence="1">
        <name>a divalent metal cation</name>
        <dbReference type="ChEBI" id="CHEBI:60240"/>
    </cofactor>
</comment>
<organism evidence="8 9">
    <name type="scientific">Nonomuraea typhae</name>
    <dbReference type="NCBI Taxonomy" id="2603600"/>
    <lineage>
        <taxon>Bacteria</taxon>
        <taxon>Bacillati</taxon>
        <taxon>Actinomycetota</taxon>
        <taxon>Actinomycetes</taxon>
        <taxon>Streptosporangiales</taxon>
        <taxon>Streptosporangiaceae</taxon>
        <taxon>Nonomuraea</taxon>
    </lineage>
</organism>
<dbReference type="InterPro" id="IPR013341">
    <property type="entry name" value="Mandelate_racemase_N_dom"/>
</dbReference>
<dbReference type="RefSeq" id="WP_397081406.1">
    <property type="nucleotide sequence ID" value="NZ_JBITGY010000003.1"/>
</dbReference>
<gene>
    <name evidence="8" type="primary">menC</name>
    <name evidence="8" type="ORF">ACIBG2_12220</name>
</gene>
<dbReference type="SFLD" id="SFLDG00180">
    <property type="entry name" value="muconate_cycloisomerase"/>
    <property type="match status" value="1"/>
</dbReference>
<dbReference type="EMBL" id="JBITGY010000003">
    <property type="protein sequence ID" value="MFI6498149.1"/>
    <property type="molecule type" value="Genomic_DNA"/>
</dbReference>
<dbReference type="Gene3D" id="3.30.390.10">
    <property type="entry name" value="Enolase-like, N-terminal domain"/>
    <property type="match status" value="1"/>
</dbReference>
<keyword evidence="4 8" id="KW-0456">Lyase</keyword>
<dbReference type="SUPFAM" id="SSF54826">
    <property type="entry name" value="Enolase N-terminal domain-like"/>
    <property type="match status" value="1"/>
</dbReference>
<dbReference type="Proteomes" id="UP001612741">
    <property type="component" value="Unassembled WGS sequence"/>
</dbReference>
<dbReference type="InterPro" id="IPR013342">
    <property type="entry name" value="Mandelate_racemase_C"/>
</dbReference>
<sequence length="366" mass="39043">MKINGVELRRVAMPLKAPFRTSFGVASSRDVLLIRVVTADAEGWGECVALSEPRYNAEYVEGAADMLRRFLIPALAHAERPHLAGAAFAPFKGHRMAKAGLETAVLDAWLRSSGESLAGYLGAEKSRVPSGVSVGIMETIPELLDTVEGYVAEGYVRIKLKIEPGWDLEPVRAVRERFGDELLLQVDANAAYSLSDAPGLARLDDFGLLLIEQPLADDDLVQHAQLARRLRTPVCLDESIDSAAQAAAAITLGACSIINVKPGRVGGYLEARRIHDLCRAHGVPVWCGGMMETGIGRAANVALAALPGFTLPGDTSGSSRYFATDLTPPFELAEGHLAVPAGPGIGVDPLQEVLSEVTVSTEWITI</sequence>
<name>A0ABW7YS56_9ACTN</name>
<dbReference type="NCBIfam" id="TIGR01928">
    <property type="entry name" value="menC_lowGC_arch"/>
    <property type="match status" value="1"/>
</dbReference>
<keyword evidence="2" id="KW-0479">Metal-binding</keyword>
<dbReference type="Pfam" id="PF13378">
    <property type="entry name" value="MR_MLE_C"/>
    <property type="match status" value="1"/>
</dbReference>
<comment type="caution">
    <text evidence="8">The sequence shown here is derived from an EMBL/GenBank/DDBJ whole genome shotgun (WGS) entry which is preliminary data.</text>
</comment>
<protein>
    <recommendedName>
        <fullName evidence="5 6">o-succinylbenzoate synthase</fullName>
        <ecNumber evidence="5 6">4.2.1.113</ecNumber>
    </recommendedName>
</protein>
<dbReference type="InterPro" id="IPR010197">
    <property type="entry name" value="OSBS/NAAAR"/>
</dbReference>
<proteinExistence type="predicted"/>
<evidence type="ECO:0000256" key="3">
    <source>
        <dbReference type="ARBA" id="ARBA00022842"/>
    </source>
</evidence>
<dbReference type="SUPFAM" id="SSF51604">
    <property type="entry name" value="Enolase C-terminal domain-like"/>
    <property type="match status" value="1"/>
</dbReference>
<dbReference type="GO" id="GO:0043748">
    <property type="term" value="F:O-succinylbenzoate synthase activity"/>
    <property type="evidence" value="ECO:0007669"/>
    <property type="project" value="UniProtKB-EC"/>
</dbReference>
<dbReference type="CDD" id="cd03317">
    <property type="entry name" value="NAAAR"/>
    <property type="match status" value="1"/>
</dbReference>
<evidence type="ECO:0000256" key="1">
    <source>
        <dbReference type="ARBA" id="ARBA00001968"/>
    </source>
</evidence>
<evidence type="ECO:0000256" key="6">
    <source>
        <dbReference type="NCBIfam" id="TIGR01928"/>
    </source>
</evidence>
<keyword evidence="9" id="KW-1185">Reference proteome</keyword>
<dbReference type="SMART" id="SM00922">
    <property type="entry name" value="MR_MLE"/>
    <property type="match status" value="1"/>
</dbReference>
<dbReference type="InterPro" id="IPR029017">
    <property type="entry name" value="Enolase-like_N"/>
</dbReference>
<dbReference type="PANTHER" id="PTHR48073">
    <property type="entry name" value="O-SUCCINYLBENZOATE SYNTHASE-RELATED"/>
    <property type="match status" value="1"/>
</dbReference>
<evidence type="ECO:0000313" key="8">
    <source>
        <dbReference type="EMBL" id="MFI6498149.1"/>
    </source>
</evidence>
<evidence type="ECO:0000259" key="7">
    <source>
        <dbReference type="SMART" id="SM00922"/>
    </source>
</evidence>
<dbReference type="PANTHER" id="PTHR48073:SF5">
    <property type="entry name" value="O-SUCCINYLBENZOATE SYNTHASE"/>
    <property type="match status" value="1"/>
</dbReference>
<reference evidence="8 9" key="1">
    <citation type="submission" date="2024-10" db="EMBL/GenBank/DDBJ databases">
        <title>The Natural Products Discovery Center: Release of the First 8490 Sequenced Strains for Exploring Actinobacteria Biosynthetic Diversity.</title>
        <authorList>
            <person name="Kalkreuter E."/>
            <person name="Kautsar S.A."/>
            <person name="Yang D."/>
            <person name="Bader C.D."/>
            <person name="Teijaro C.N."/>
            <person name="Fluegel L."/>
            <person name="Davis C.M."/>
            <person name="Simpson J.R."/>
            <person name="Lauterbach L."/>
            <person name="Steele A.D."/>
            <person name="Gui C."/>
            <person name="Meng S."/>
            <person name="Li G."/>
            <person name="Viehrig K."/>
            <person name="Ye F."/>
            <person name="Su P."/>
            <person name="Kiefer A.F."/>
            <person name="Nichols A."/>
            <person name="Cepeda A.J."/>
            <person name="Yan W."/>
            <person name="Fan B."/>
            <person name="Jiang Y."/>
            <person name="Adhikari A."/>
            <person name="Zheng C.-J."/>
            <person name="Schuster L."/>
            <person name="Cowan T.M."/>
            <person name="Smanski M.J."/>
            <person name="Chevrette M.G."/>
            <person name="De Carvalho L.P.S."/>
            <person name="Shen B."/>
        </authorList>
    </citation>
    <scope>NUCLEOTIDE SEQUENCE [LARGE SCALE GENOMIC DNA]</scope>
    <source>
        <strain evidence="8 9">NPDC050545</strain>
    </source>
</reference>
<dbReference type="Gene3D" id="3.20.20.120">
    <property type="entry name" value="Enolase-like C-terminal domain"/>
    <property type="match status" value="1"/>
</dbReference>
<evidence type="ECO:0000256" key="2">
    <source>
        <dbReference type="ARBA" id="ARBA00022723"/>
    </source>
</evidence>
<dbReference type="EC" id="4.2.1.113" evidence="5 6"/>